<dbReference type="KEGG" id="cvn:111102620"/>
<dbReference type="GeneID" id="111102620"/>
<keyword evidence="1" id="KW-1185">Reference proteome</keyword>
<dbReference type="Proteomes" id="UP000694844">
    <property type="component" value="Chromosome 7"/>
</dbReference>
<dbReference type="RefSeq" id="XP_022291148.1">
    <property type="nucleotide sequence ID" value="XM_022435440.1"/>
</dbReference>
<dbReference type="AlphaFoldDB" id="A0A8B8AKN1"/>
<name>A0A8B8AKN1_CRAVI</name>
<protein>
    <submittedName>
        <fullName evidence="2">Uncharacterized protein LOC111102620</fullName>
    </submittedName>
</protein>
<sequence length="110" mass="13133">MAKDGYRIAVFLVLITFPNVMSIYYCGYGEHGTCTDNEMGGHKPWTDYKIDTYRPWWLDQRQNEFSMPMTTEDYVYNQLGLQHVPFFSRGTVWQYVMCNYVERNSFNCCF</sequence>
<accession>A0A8B8AKN1</accession>
<gene>
    <name evidence="2" type="primary">LOC111102620</name>
</gene>
<evidence type="ECO:0000313" key="1">
    <source>
        <dbReference type="Proteomes" id="UP000694844"/>
    </source>
</evidence>
<organism evidence="1 2">
    <name type="scientific">Crassostrea virginica</name>
    <name type="common">Eastern oyster</name>
    <dbReference type="NCBI Taxonomy" id="6565"/>
    <lineage>
        <taxon>Eukaryota</taxon>
        <taxon>Metazoa</taxon>
        <taxon>Spiralia</taxon>
        <taxon>Lophotrochozoa</taxon>
        <taxon>Mollusca</taxon>
        <taxon>Bivalvia</taxon>
        <taxon>Autobranchia</taxon>
        <taxon>Pteriomorphia</taxon>
        <taxon>Ostreida</taxon>
        <taxon>Ostreoidea</taxon>
        <taxon>Ostreidae</taxon>
        <taxon>Crassostrea</taxon>
    </lineage>
</organism>
<evidence type="ECO:0000313" key="2">
    <source>
        <dbReference type="RefSeq" id="XP_022291148.1"/>
    </source>
</evidence>
<reference evidence="2" key="1">
    <citation type="submission" date="2025-08" db="UniProtKB">
        <authorList>
            <consortium name="RefSeq"/>
        </authorList>
    </citation>
    <scope>IDENTIFICATION</scope>
    <source>
        <tissue evidence="2">Whole sample</tissue>
    </source>
</reference>
<proteinExistence type="predicted"/>